<evidence type="ECO:0000256" key="1">
    <source>
        <dbReference type="ARBA" id="ARBA00010617"/>
    </source>
</evidence>
<dbReference type="PANTHER" id="PTHR24296">
    <property type="entry name" value="CYTOCHROME P450"/>
    <property type="match status" value="1"/>
</dbReference>
<dbReference type="AlphaFoldDB" id="A0A822YYF8"/>
<proteinExistence type="inferred from homology"/>
<keyword evidence="6" id="KW-1185">Reference proteome</keyword>
<name>A0A822YYF8_NELNU</name>
<evidence type="ECO:0000313" key="6">
    <source>
        <dbReference type="Proteomes" id="UP000607653"/>
    </source>
</evidence>
<evidence type="ECO:0008006" key="7">
    <source>
        <dbReference type="Google" id="ProtNLM"/>
    </source>
</evidence>
<comment type="similarity">
    <text evidence="1">Belongs to the cytochrome P450 family.</text>
</comment>
<evidence type="ECO:0000256" key="2">
    <source>
        <dbReference type="ARBA" id="ARBA00022723"/>
    </source>
</evidence>
<reference evidence="5 6" key="1">
    <citation type="journal article" date="2020" name="Mol. Biol. Evol.">
        <title>Distinct Expression and Methylation Patterns for Genes with Different Fates following a Single Whole-Genome Duplication in Flowering Plants.</title>
        <authorList>
            <person name="Shi T."/>
            <person name="Rahmani R.S."/>
            <person name="Gugger P.F."/>
            <person name="Wang M."/>
            <person name="Li H."/>
            <person name="Zhang Y."/>
            <person name="Li Z."/>
            <person name="Wang Q."/>
            <person name="Van de Peer Y."/>
            <person name="Marchal K."/>
            <person name="Chen J."/>
        </authorList>
    </citation>
    <scope>NUCLEOTIDE SEQUENCE [LARGE SCALE GENOMIC DNA]</scope>
    <source>
        <tissue evidence="5">Leaf</tissue>
    </source>
</reference>
<evidence type="ECO:0000313" key="5">
    <source>
        <dbReference type="EMBL" id="DAD36235.1"/>
    </source>
</evidence>
<dbReference type="GO" id="GO:0016705">
    <property type="term" value="F:oxidoreductase activity, acting on paired donors, with incorporation or reduction of molecular oxygen"/>
    <property type="evidence" value="ECO:0007669"/>
    <property type="project" value="InterPro"/>
</dbReference>
<dbReference type="Pfam" id="PF00067">
    <property type="entry name" value="p450"/>
    <property type="match status" value="1"/>
</dbReference>
<comment type="caution">
    <text evidence="5">The sequence shown here is derived from an EMBL/GenBank/DDBJ whole genome shotgun (WGS) entry which is preliminary data.</text>
</comment>
<dbReference type="GO" id="GO:0004497">
    <property type="term" value="F:monooxygenase activity"/>
    <property type="evidence" value="ECO:0007669"/>
    <property type="project" value="InterPro"/>
</dbReference>
<dbReference type="Gene3D" id="1.10.630.10">
    <property type="entry name" value="Cytochrome P450"/>
    <property type="match status" value="1"/>
</dbReference>
<organism evidence="5 6">
    <name type="scientific">Nelumbo nucifera</name>
    <name type="common">Sacred lotus</name>
    <dbReference type="NCBI Taxonomy" id="4432"/>
    <lineage>
        <taxon>Eukaryota</taxon>
        <taxon>Viridiplantae</taxon>
        <taxon>Streptophyta</taxon>
        <taxon>Embryophyta</taxon>
        <taxon>Tracheophyta</taxon>
        <taxon>Spermatophyta</taxon>
        <taxon>Magnoliopsida</taxon>
        <taxon>Proteales</taxon>
        <taxon>Nelumbonaceae</taxon>
        <taxon>Nelumbo</taxon>
    </lineage>
</organism>
<dbReference type="EMBL" id="DUZY01000004">
    <property type="protein sequence ID" value="DAD36235.1"/>
    <property type="molecule type" value="Genomic_DNA"/>
</dbReference>
<sequence length="157" mass="17827">MGRGIFNVDGDAWKFQRKPASLELGSVSIRSFAFEIVTTEIKRRLVPFLSSAAGEGRVLDLEDVFRRFTFDNICRFSFELDPGCMELSLPISEFAMAFDLASRLSSQRALSLSSLIWKIKRLLNLGSEKRLKKAIRLINVLAEEVIRQGRIQSISLR</sequence>
<dbReference type="GO" id="GO:0005506">
    <property type="term" value="F:iron ion binding"/>
    <property type="evidence" value="ECO:0007669"/>
    <property type="project" value="InterPro"/>
</dbReference>
<dbReference type="Proteomes" id="UP000607653">
    <property type="component" value="Unassembled WGS sequence"/>
</dbReference>
<dbReference type="SUPFAM" id="SSF48264">
    <property type="entry name" value="Cytochrome P450"/>
    <property type="match status" value="1"/>
</dbReference>
<keyword evidence="2" id="KW-0479">Metal-binding</keyword>
<gene>
    <name evidence="5" type="ORF">HUJ06_006875</name>
</gene>
<protein>
    <recommendedName>
        <fullName evidence="7">Cytochrome P450 94C1-like</fullName>
    </recommendedName>
</protein>
<keyword evidence="3" id="KW-0560">Oxidoreductase</keyword>
<dbReference type="GO" id="GO:0020037">
    <property type="term" value="F:heme binding"/>
    <property type="evidence" value="ECO:0007669"/>
    <property type="project" value="InterPro"/>
</dbReference>
<dbReference type="InterPro" id="IPR036396">
    <property type="entry name" value="Cyt_P450_sf"/>
</dbReference>
<accession>A0A822YYF8</accession>
<evidence type="ECO:0000256" key="3">
    <source>
        <dbReference type="ARBA" id="ARBA00023002"/>
    </source>
</evidence>
<dbReference type="InterPro" id="IPR001128">
    <property type="entry name" value="Cyt_P450"/>
</dbReference>
<evidence type="ECO:0000256" key="4">
    <source>
        <dbReference type="ARBA" id="ARBA00023004"/>
    </source>
</evidence>
<keyword evidence="4" id="KW-0408">Iron</keyword>